<name>A0A6J4SS69_9ACTN</name>
<feature type="compositionally biased region" description="Low complexity" evidence="1">
    <location>
        <begin position="266"/>
        <end position="277"/>
    </location>
</feature>
<sequence>MGPSDPTQRYLAVVDWAAWHFGVVSRTELAVLGVPSTTIASWLRTGRLQRLHPGAFAVGHTALRREGRWRAGVLATGGDTALSHHTAMLVLGHWVPEHDGIHLTTRREARDRGLRLHRSSLAPEDLTLRHGLWVTCLERTLIDLADLLIWHEPAAVADRLWTLDVPALRGARERSGRRMGRGRSRQLIEREEPHTRSEFEREFLRFLGRHGLPRPTSLNECVDRFIVDAVYADAALAIELDGRAYHARRRAMKHDRGRDADLQILATASCGSSGRTSTRSRRPRRSAG</sequence>
<accession>A0A6J4SS69</accession>
<evidence type="ECO:0000259" key="2">
    <source>
        <dbReference type="Pfam" id="PF13338"/>
    </source>
</evidence>
<organism evidence="3">
    <name type="scientific">uncultured Solirubrobacteraceae bacterium</name>
    <dbReference type="NCBI Taxonomy" id="1162706"/>
    <lineage>
        <taxon>Bacteria</taxon>
        <taxon>Bacillati</taxon>
        <taxon>Actinomycetota</taxon>
        <taxon>Thermoleophilia</taxon>
        <taxon>Solirubrobacterales</taxon>
        <taxon>Solirubrobacteraceae</taxon>
        <taxon>environmental samples</taxon>
    </lineage>
</organism>
<dbReference type="Gene3D" id="3.40.960.10">
    <property type="entry name" value="VSR Endonuclease"/>
    <property type="match status" value="1"/>
</dbReference>
<evidence type="ECO:0000256" key="1">
    <source>
        <dbReference type="SAM" id="MobiDB-lite"/>
    </source>
</evidence>
<dbReference type="EMBL" id="CADCVR010000070">
    <property type="protein sequence ID" value="CAA9503812.1"/>
    <property type="molecule type" value="Genomic_DNA"/>
</dbReference>
<reference evidence="3" key="1">
    <citation type="submission" date="2020-02" db="EMBL/GenBank/DDBJ databases">
        <authorList>
            <person name="Meier V. D."/>
        </authorList>
    </citation>
    <scope>NUCLEOTIDE SEQUENCE</scope>
    <source>
        <strain evidence="3">AVDCRST_MAG53</strain>
    </source>
</reference>
<gene>
    <name evidence="3" type="ORF">AVDCRST_MAG53-2132</name>
</gene>
<proteinExistence type="predicted"/>
<dbReference type="Pfam" id="PF13338">
    <property type="entry name" value="AbiEi_4"/>
    <property type="match status" value="1"/>
</dbReference>
<dbReference type="AlphaFoldDB" id="A0A6J4SS69"/>
<feature type="compositionally biased region" description="Basic residues" evidence="1">
    <location>
        <begin position="278"/>
        <end position="288"/>
    </location>
</feature>
<dbReference type="InterPro" id="IPR025159">
    <property type="entry name" value="AbiEi_N"/>
</dbReference>
<protein>
    <recommendedName>
        <fullName evidence="2">AbiEi antitoxin N-terminal domain-containing protein</fullName>
    </recommendedName>
</protein>
<feature type="region of interest" description="Disordered" evidence="1">
    <location>
        <begin position="266"/>
        <end position="288"/>
    </location>
</feature>
<feature type="domain" description="AbiEi antitoxin N-terminal" evidence="2">
    <location>
        <begin position="13"/>
        <end position="58"/>
    </location>
</feature>
<evidence type="ECO:0000313" key="3">
    <source>
        <dbReference type="EMBL" id="CAA9503812.1"/>
    </source>
</evidence>